<proteinExistence type="inferred from homology"/>
<dbReference type="GO" id="GO:0005737">
    <property type="term" value="C:cytoplasm"/>
    <property type="evidence" value="ECO:0007669"/>
    <property type="project" value="TreeGrafter"/>
</dbReference>
<dbReference type="InterPro" id="IPR001645">
    <property type="entry name" value="Folylpolyglutamate_synth"/>
</dbReference>
<accession>A0A6L5YJH8</accession>
<dbReference type="Proteomes" id="UP000476055">
    <property type="component" value="Unassembled WGS sequence"/>
</dbReference>
<feature type="domain" description="Mur ligase central" evidence="7">
    <location>
        <begin position="65"/>
        <end position="293"/>
    </location>
</feature>
<dbReference type="PANTHER" id="PTHR11136:SF0">
    <property type="entry name" value="DIHYDROFOLATE SYNTHETASE-RELATED"/>
    <property type="match status" value="1"/>
</dbReference>
<dbReference type="PANTHER" id="PTHR11136">
    <property type="entry name" value="FOLYLPOLYGLUTAMATE SYNTHASE-RELATED"/>
    <property type="match status" value="1"/>
</dbReference>
<comment type="similarity">
    <text evidence="1">Belongs to the folylpolyglutamate synthase family.</text>
</comment>
<evidence type="ECO:0000259" key="7">
    <source>
        <dbReference type="Pfam" id="PF08245"/>
    </source>
</evidence>
<dbReference type="GO" id="GO:0046872">
    <property type="term" value="F:metal ion binding"/>
    <property type="evidence" value="ECO:0007669"/>
    <property type="project" value="UniProtKB-KW"/>
</dbReference>
<keyword evidence="9" id="KW-1185">Reference proteome</keyword>
<dbReference type="InterPro" id="IPR036565">
    <property type="entry name" value="Mur-like_cat_sf"/>
</dbReference>
<dbReference type="Pfam" id="PF08245">
    <property type="entry name" value="Mur_ligase_M"/>
    <property type="match status" value="1"/>
</dbReference>
<evidence type="ECO:0000256" key="2">
    <source>
        <dbReference type="ARBA" id="ARBA00022598"/>
    </source>
</evidence>
<evidence type="ECO:0000256" key="6">
    <source>
        <dbReference type="ARBA" id="ARBA00022842"/>
    </source>
</evidence>
<keyword evidence="2" id="KW-0436">Ligase</keyword>
<dbReference type="GO" id="GO:0004326">
    <property type="term" value="F:tetrahydrofolylpolyglutamate synthase activity"/>
    <property type="evidence" value="ECO:0007669"/>
    <property type="project" value="InterPro"/>
</dbReference>
<name>A0A6L5YJH8_9FIRM</name>
<evidence type="ECO:0000313" key="9">
    <source>
        <dbReference type="Proteomes" id="UP000476055"/>
    </source>
</evidence>
<gene>
    <name evidence="8" type="ORF">FYJ59_09275</name>
</gene>
<protein>
    <submittedName>
        <fullName evidence="8">Bifunctional protein FolC</fullName>
    </submittedName>
</protein>
<dbReference type="NCBIfam" id="TIGR01499">
    <property type="entry name" value="folC"/>
    <property type="match status" value="1"/>
</dbReference>
<evidence type="ECO:0000256" key="5">
    <source>
        <dbReference type="ARBA" id="ARBA00022840"/>
    </source>
</evidence>
<dbReference type="SUPFAM" id="SSF53623">
    <property type="entry name" value="MurD-like peptide ligases, catalytic domain"/>
    <property type="match status" value="1"/>
</dbReference>
<keyword evidence="6" id="KW-0460">Magnesium</keyword>
<dbReference type="GO" id="GO:0008841">
    <property type="term" value="F:dihydrofolate synthase activity"/>
    <property type="evidence" value="ECO:0007669"/>
    <property type="project" value="TreeGrafter"/>
</dbReference>
<dbReference type="InterPro" id="IPR013221">
    <property type="entry name" value="Mur_ligase_cen"/>
</dbReference>
<keyword evidence="4" id="KW-0547">Nucleotide-binding</keyword>
<evidence type="ECO:0000256" key="4">
    <source>
        <dbReference type="ARBA" id="ARBA00022741"/>
    </source>
</evidence>
<dbReference type="EMBL" id="VUMU01000010">
    <property type="protein sequence ID" value="MST58425.1"/>
    <property type="molecule type" value="Genomic_DNA"/>
</dbReference>
<dbReference type="SUPFAM" id="SSF53244">
    <property type="entry name" value="MurD-like peptide ligases, peptide-binding domain"/>
    <property type="match status" value="1"/>
</dbReference>
<evidence type="ECO:0000256" key="1">
    <source>
        <dbReference type="ARBA" id="ARBA00008276"/>
    </source>
</evidence>
<evidence type="ECO:0000256" key="3">
    <source>
        <dbReference type="ARBA" id="ARBA00022723"/>
    </source>
</evidence>
<sequence>MNNVSGTPLEFHKFTTQKEAEEFVYASYLRAATHQDYAAQDAGKRHPELTRSLLRQKSIAPCVVVTGSKGKGSVANMISRILQTNFTVGLMTSPHITDFRERFRVNDTMISETDFCRLMAEIQPEILDIASDLPDSVCISPMGIQADLALTYFSEKHTDFNVFECGKGAKYDDVNNIRHDYAVINRIFLEHTRELGDTLTAIAEDKSHVITGEQKCVYFAEQEPEVLEVLVRRAEAMQVPYKIYGRDFQAENIRYTCSGMLFDVVIGDNIYPDLQIPLLGEHQAKNCALALALCVDVMADLCRESNAPDIFSDTMCNQIRRQLSAIHHPGRMEILSSYPFILLDACIHSASCENVKEVLRHLGISNCTVIVGIPEDKDYAGVIRSMREVANRIILTKSGNPHYHFSQKQQESLAEEGIGTIWTDSVQQALTLADSCPDPIVILGTTSVISEVERIFRRS</sequence>
<dbReference type="GO" id="GO:0005524">
    <property type="term" value="F:ATP binding"/>
    <property type="evidence" value="ECO:0007669"/>
    <property type="project" value="UniProtKB-KW"/>
</dbReference>
<reference evidence="8 9" key="1">
    <citation type="submission" date="2019-08" db="EMBL/GenBank/DDBJ databases">
        <title>In-depth cultivation of the pig gut microbiome towards novel bacterial diversity and tailored functional studies.</title>
        <authorList>
            <person name="Wylensek D."/>
            <person name="Hitch T.C.A."/>
            <person name="Clavel T."/>
        </authorList>
    </citation>
    <scope>NUCLEOTIDE SEQUENCE [LARGE SCALE GENOMIC DNA]</scope>
    <source>
        <strain evidence="8 9">WCA3-601-WT-6H</strain>
    </source>
</reference>
<keyword evidence="5" id="KW-0067">ATP-binding</keyword>
<dbReference type="RefSeq" id="WP_154496593.1">
    <property type="nucleotide sequence ID" value="NZ_VUMU01000010.1"/>
</dbReference>
<evidence type="ECO:0000313" key="8">
    <source>
        <dbReference type="EMBL" id="MST58425.1"/>
    </source>
</evidence>
<keyword evidence="3" id="KW-0479">Metal-binding</keyword>
<dbReference type="Gene3D" id="3.90.190.20">
    <property type="entry name" value="Mur ligase, C-terminal domain"/>
    <property type="match status" value="1"/>
</dbReference>
<comment type="caution">
    <text evidence="8">The sequence shown here is derived from an EMBL/GenBank/DDBJ whole genome shotgun (WGS) entry which is preliminary data.</text>
</comment>
<dbReference type="AlphaFoldDB" id="A0A6L5YJH8"/>
<dbReference type="InterPro" id="IPR036615">
    <property type="entry name" value="Mur_ligase_C_dom_sf"/>
</dbReference>
<dbReference type="Gene3D" id="3.40.1190.10">
    <property type="entry name" value="Mur-like, catalytic domain"/>
    <property type="match status" value="1"/>
</dbReference>
<organism evidence="8 9">
    <name type="scientific">Waltera intestinalis</name>
    <dbReference type="NCBI Taxonomy" id="2606635"/>
    <lineage>
        <taxon>Bacteria</taxon>
        <taxon>Bacillati</taxon>
        <taxon>Bacillota</taxon>
        <taxon>Clostridia</taxon>
        <taxon>Lachnospirales</taxon>
        <taxon>Lachnospiraceae</taxon>
        <taxon>Waltera</taxon>
    </lineage>
</organism>